<keyword evidence="1" id="KW-0012">Acyltransferase</keyword>
<organism evidence="1 2">
    <name type="scientific">Paenibacillus phoenicis</name>
    <dbReference type="NCBI Taxonomy" id="554117"/>
    <lineage>
        <taxon>Bacteria</taxon>
        <taxon>Bacillati</taxon>
        <taxon>Bacillota</taxon>
        <taxon>Bacilli</taxon>
        <taxon>Bacillales</taxon>
        <taxon>Paenibacillaceae</taxon>
        <taxon>Paenibacillus</taxon>
    </lineage>
</organism>
<keyword evidence="2" id="KW-1185">Reference proteome</keyword>
<reference evidence="1 2" key="1">
    <citation type="submission" date="2023-12" db="EMBL/GenBank/DDBJ databases">
        <title>Whole genome sequencing of Paenibacillus phoenicis isolated from the Phoenix Mars Lander spacecraft assembly facility.</title>
        <authorList>
            <person name="Garcia A."/>
            <person name="Venkateswaran K."/>
        </authorList>
    </citation>
    <scope>NUCLEOTIDE SEQUENCE [LARGE SCALE GENOMIC DNA]</scope>
    <source>
        <strain evidence="1 2">3PO2SA</strain>
    </source>
</reference>
<dbReference type="GO" id="GO:0016746">
    <property type="term" value="F:acyltransferase activity"/>
    <property type="evidence" value="ECO:0007669"/>
    <property type="project" value="UniProtKB-KW"/>
</dbReference>
<dbReference type="RefSeq" id="WP_009225354.1">
    <property type="nucleotide sequence ID" value="NZ_CBCSKM010000001.1"/>
</dbReference>
<dbReference type="EC" id="2.3.1.-" evidence="1"/>
<proteinExistence type="predicted"/>
<keyword evidence="1" id="KW-0808">Transferase</keyword>
<accession>A0ABU5PND5</accession>
<dbReference type="Gene3D" id="3.40.630.30">
    <property type="match status" value="1"/>
</dbReference>
<dbReference type="Pfam" id="PF13420">
    <property type="entry name" value="Acetyltransf_4"/>
    <property type="match status" value="1"/>
</dbReference>
<evidence type="ECO:0000313" key="1">
    <source>
        <dbReference type="EMBL" id="MEA3571347.1"/>
    </source>
</evidence>
<evidence type="ECO:0000313" key="2">
    <source>
        <dbReference type="Proteomes" id="UP001292216"/>
    </source>
</evidence>
<name>A0ABU5PND5_9BACL</name>
<dbReference type="InterPro" id="IPR016181">
    <property type="entry name" value="Acyl_CoA_acyltransferase"/>
</dbReference>
<dbReference type="EMBL" id="JAYERP010000001">
    <property type="protein sequence ID" value="MEA3571347.1"/>
    <property type="molecule type" value="Genomic_DNA"/>
</dbReference>
<dbReference type="Proteomes" id="UP001292216">
    <property type="component" value="Unassembled WGS sequence"/>
</dbReference>
<dbReference type="PANTHER" id="PTHR43415">
    <property type="entry name" value="SPERMIDINE N(1)-ACETYLTRANSFERASE"/>
    <property type="match status" value="1"/>
</dbReference>
<dbReference type="SUPFAM" id="SSF55729">
    <property type="entry name" value="Acyl-CoA N-acyltransferases (Nat)"/>
    <property type="match status" value="1"/>
</dbReference>
<comment type="caution">
    <text evidence="1">The sequence shown here is derived from an EMBL/GenBank/DDBJ whole genome shotgun (WGS) entry which is preliminary data.</text>
</comment>
<sequence length="192" mass="22971">MESMKYLLLGSDIYTNNLYELRPLREHEMQAIKQWRNEQMAVLRQSRILTDEDQRRYYHEIVLPSYNVEHPNLMLFSYYYDGRHIGYGGLTNLDWVNRRAEISYLVQTERSSEEEVAQYTSDFSTFLSLMKHIAFEELQLHRLFTETFDIRPLHIKILESSGFQFEGRMKEHVRIDGHYVDSLLHGCLTPVK</sequence>
<dbReference type="PANTHER" id="PTHR43415:SF3">
    <property type="entry name" value="GNAT-FAMILY ACETYLTRANSFERASE"/>
    <property type="match status" value="1"/>
</dbReference>
<protein>
    <submittedName>
        <fullName evidence="1">GNAT family N-acetyltransferase</fullName>
        <ecNumber evidence="1">2.3.1.-</ecNumber>
    </submittedName>
</protein>
<gene>
    <name evidence="1" type="ORF">U9M73_15440</name>
</gene>